<protein>
    <submittedName>
        <fullName evidence="1">RCG30834, isoform CRA_a</fullName>
    </submittedName>
</protein>
<gene>
    <name evidence="1" type="ORF">rCG_30834</name>
</gene>
<proteinExistence type="predicted"/>
<evidence type="ECO:0000313" key="2">
    <source>
        <dbReference type="Proteomes" id="UP000234681"/>
    </source>
</evidence>
<organism evidence="1 2">
    <name type="scientific">Rattus norvegicus</name>
    <name type="common">Rat</name>
    <dbReference type="NCBI Taxonomy" id="10116"/>
    <lineage>
        <taxon>Eukaryota</taxon>
        <taxon>Metazoa</taxon>
        <taxon>Chordata</taxon>
        <taxon>Craniata</taxon>
        <taxon>Vertebrata</taxon>
        <taxon>Euteleostomi</taxon>
        <taxon>Mammalia</taxon>
        <taxon>Eutheria</taxon>
        <taxon>Euarchontoglires</taxon>
        <taxon>Glires</taxon>
        <taxon>Rodentia</taxon>
        <taxon>Myomorpha</taxon>
        <taxon>Muroidea</taxon>
        <taxon>Muridae</taxon>
        <taxon>Murinae</taxon>
        <taxon>Rattus</taxon>
    </lineage>
</organism>
<dbReference type="EMBL" id="CH473968">
    <property type="protein sequence ID" value="EDL80472.1"/>
    <property type="molecule type" value="Genomic_DNA"/>
</dbReference>
<dbReference type="Proteomes" id="UP000234681">
    <property type="component" value="Chromosome 5"/>
</dbReference>
<accession>A6ISC1</accession>
<sequence length="43" mass="5216">MLHLCNSYKWHIMAEKNLGTWLGQAIKLWRNVLWCSWTAIVHY</sequence>
<reference evidence="2" key="1">
    <citation type="submission" date="2005-09" db="EMBL/GenBank/DDBJ databases">
        <authorList>
            <person name="Mural R.J."/>
            <person name="Li P.W."/>
            <person name="Adams M.D."/>
            <person name="Amanatides P.G."/>
            <person name="Baden-Tillson H."/>
            <person name="Barnstead M."/>
            <person name="Chin S.H."/>
            <person name="Dew I."/>
            <person name="Evans C.A."/>
            <person name="Ferriera S."/>
            <person name="Flanigan M."/>
            <person name="Fosler C."/>
            <person name="Glodek A."/>
            <person name="Gu Z."/>
            <person name="Holt R.A."/>
            <person name="Jennings D."/>
            <person name="Kraft C.L."/>
            <person name="Lu F."/>
            <person name="Nguyen T."/>
            <person name="Nusskern D.R."/>
            <person name="Pfannkoch C.M."/>
            <person name="Sitter C."/>
            <person name="Sutton G.G."/>
            <person name="Venter J.C."/>
            <person name="Wang Z."/>
            <person name="Woodage T."/>
            <person name="Zheng X.H."/>
            <person name="Zhong F."/>
        </authorList>
    </citation>
    <scope>NUCLEOTIDE SEQUENCE [LARGE SCALE GENOMIC DNA]</scope>
    <source>
        <strain>BN</strain>
        <strain evidence="2">Sprague-Dawley</strain>
    </source>
</reference>
<dbReference type="AlphaFoldDB" id="A6ISC1"/>
<evidence type="ECO:0000313" key="1">
    <source>
        <dbReference type="EMBL" id="EDL80472.1"/>
    </source>
</evidence>
<name>A6ISC1_RAT</name>